<comment type="catalytic activity">
    <reaction evidence="11">
        <text>a uridine in tRNA + S-adenosyl-L-methionine = a 3-[(3S)-3-amino-3-carboxypropyl]uridine in tRNA + S-methyl-5'-thioadenosine + H(+)</text>
        <dbReference type="Rhea" id="RHEA:62432"/>
        <dbReference type="Rhea" id="RHEA-COMP:13339"/>
        <dbReference type="Rhea" id="RHEA-COMP:16092"/>
        <dbReference type="ChEBI" id="CHEBI:15378"/>
        <dbReference type="ChEBI" id="CHEBI:17509"/>
        <dbReference type="ChEBI" id="CHEBI:59789"/>
        <dbReference type="ChEBI" id="CHEBI:65315"/>
        <dbReference type="ChEBI" id="CHEBI:82930"/>
        <dbReference type="EC" id="2.5.1.25"/>
    </reaction>
</comment>
<dbReference type="Pfam" id="PF03942">
    <property type="entry name" value="DTW"/>
    <property type="match status" value="1"/>
</dbReference>
<reference evidence="14 15" key="1">
    <citation type="submission" date="2025-04" db="UniProtKB">
        <authorList>
            <consortium name="RefSeq"/>
        </authorList>
    </citation>
    <scope>IDENTIFICATION</scope>
    <source>
        <tissue evidence="14 15">Gonads</tissue>
    </source>
</reference>
<comment type="similarity">
    <text evidence="8">Belongs to the TDD superfamily. DTWD1 family.</text>
</comment>
<proteinExistence type="inferred from homology"/>
<dbReference type="EC" id="2.5.1.25" evidence="2"/>
<dbReference type="Proteomes" id="UP000504635">
    <property type="component" value="Unplaced"/>
</dbReference>
<dbReference type="RefSeq" id="XP_030757612.1">
    <property type="nucleotide sequence ID" value="XM_030901752.1"/>
</dbReference>
<dbReference type="OrthoDB" id="3173at2759"/>
<evidence type="ECO:0000313" key="15">
    <source>
        <dbReference type="RefSeq" id="XP_030757613.1"/>
    </source>
</evidence>
<dbReference type="PANTHER" id="PTHR15627">
    <property type="entry name" value="NATURAL KILLER CELL-SPECIFIC ANTIGEN KLIP1"/>
    <property type="match status" value="1"/>
</dbReference>
<dbReference type="PANTHER" id="PTHR15627:SF8">
    <property type="entry name" value="TRNA-URIDINE AMINOCARBOXYPROPYLTRANSFERASE 1"/>
    <property type="match status" value="1"/>
</dbReference>
<evidence type="ECO:0000313" key="14">
    <source>
        <dbReference type="RefSeq" id="XP_030757612.1"/>
    </source>
</evidence>
<sequence length="315" mass="36851">MTNPKGADFTLQSYDENPFDGFKIDDNTILNKLEGRQPCPNCGKSRKFFCYTCYVPISPLNGKLPHVKLPLKIDIIKHKYEIDGKSTASHAALLARDDIKVYTYPDIPDYSNENVVLIFPGQKAISVSQLVNGGSFEKILEYQRQPLDELPAGYNRSTLMKNIPKTREETNVKCIVKQLPITKAVFIDSTWHQCKSIYKDERIKSIPCVVIQNRISQFWRHQKGSPRWYLATVEAIHQFLFEIHLHCWGLHQEYKGIKNCFTEKGLEQLESCYSRNENAYNGQYDNLLFFFKHMYDVIHTYYKHEDLYAYKRRLK</sequence>
<dbReference type="InterPro" id="IPR005636">
    <property type="entry name" value="DTW"/>
</dbReference>
<dbReference type="SMART" id="SM01144">
    <property type="entry name" value="DTW"/>
    <property type="match status" value="1"/>
</dbReference>
<evidence type="ECO:0000256" key="11">
    <source>
        <dbReference type="ARBA" id="ARBA00048718"/>
    </source>
</evidence>
<dbReference type="GO" id="GO:0006400">
    <property type="term" value="P:tRNA modification"/>
    <property type="evidence" value="ECO:0007669"/>
    <property type="project" value="TreeGrafter"/>
</dbReference>
<dbReference type="GO" id="GO:0005634">
    <property type="term" value="C:nucleus"/>
    <property type="evidence" value="ECO:0007669"/>
    <property type="project" value="UniProtKB-SubCell"/>
</dbReference>
<evidence type="ECO:0000256" key="3">
    <source>
        <dbReference type="ARBA" id="ARBA00022679"/>
    </source>
</evidence>
<dbReference type="RefSeq" id="XP_030757613.1">
    <property type="nucleotide sequence ID" value="XM_030901753.1"/>
</dbReference>
<keyword evidence="3" id="KW-0808">Transferase</keyword>
<name>A0A6J2Y1F5_SITOR</name>
<evidence type="ECO:0000256" key="1">
    <source>
        <dbReference type="ARBA" id="ARBA00004123"/>
    </source>
</evidence>
<keyword evidence="5" id="KW-0819">tRNA processing</keyword>
<evidence type="ECO:0000256" key="4">
    <source>
        <dbReference type="ARBA" id="ARBA00022691"/>
    </source>
</evidence>
<keyword evidence="6" id="KW-0539">Nucleus</keyword>
<dbReference type="InterPro" id="IPR051521">
    <property type="entry name" value="tRNA_Mod/Golgi_Maint"/>
</dbReference>
<gene>
    <name evidence="14 15" type="primary">LOC115883385</name>
</gene>
<keyword evidence="4" id="KW-0949">S-adenosyl-L-methionine</keyword>
<dbReference type="GO" id="GO:0016432">
    <property type="term" value="F:tRNA-uridine aminocarboxypropyltransferase activity"/>
    <property type="evidence" value="ECO:0007669"/>
    <property type="project" value="UniProtKB-EC"/>
</dbReference>
<evidence type="ECO:0000256" key="5">
    <source>
        <dbReference type="ARBA" id="ARBA00022694"/>
    </source>
</evidence>
<protein>
    <recommendedName>
        <fullName evidence="9">tRNA-uridine aminocarboxypropyltransferase 1</fullName>
        <ecNumber evidence="2">2.5.1.25</ecNumber>
    </recommendedName>
    <alternativeName>
        <fullName evidence="10">DTW domain-containing protein 1</fullName>
    </alternativeName>
</protein>
<accession>A0A6J2Y1F5</accession>
<evidence type="ECO:0000256" key="8">
    <source>
        <dbReference type="ARBA" id="ARBA00038290"/>
    </source>
</evidence>
<dbReference type="GeneID" id="115883385"/>
<evidence type="ECO:0000313" key="13">
    <source>
        <dbReference type="Proteomes" id="UP000504635"/>
    </source>
</evidence>
<evidence type="ECO:0000256" key="6">
    <source>
        <dbReference type="ARBA" id="ARBA00023242"/>
    </source>
</evidence>
<evidence type="ECO:0000256" key="2">
    <source>
        <dbReference type="ARBA" id="ARBA00012386"/>
    </source>
</evidence>
<organism evidence="13 15">
    <name type="scientific">Sitophilus oryzae</name>
    <name type="common">Rice weevil</name>
    <name type="synonym">Curculio oryzae</name>
    <dbReference type="NCBI Taxonomy" id="7048"/>
    <lineage>
        <taxon>Eukaryota</taxon>
        <taxon>Metazoa</taxon>
        <taxon>Ecdysozoa</taxon>
        <taxon>Arthropoda</taxon>
        <taxon>Hexapoda</taxon>
        <taxon>Insecta</taxon>
        <taxon>Pterygota</taxon>
        <taxon>Neoptera</taxon>
        <taxon>Endopterygota</taxon>
        <taxon>Coleoptera</taxon>
        <taxon>Polyphaga</taxon>
        <taxon>Cucujiformia</taxon>
        <taxon>Curculionidae</taxon>
        <taxon>Dryophthorinae</taxon>
        <taxon>Sitophilus</taxon>
    </lineage>
</organism>
<dbReference type="KEGG" id="soy:115883385"/>
<comment type="function">
    <text evidence="7">Catalyzes the formation of 3-(3-amino-3-carboxypropyl)uridine (acp3U) at position 20 in the D-loop of several cytoplasmic tRNAs (acp3U(20)).</text>
</comment>
<evidence type="ECO:0000256" key="9">
    <source>
        <dbReference type="ARBA" id="ARBA00039242"/>
    </source>
</evidence>
<evidence type="ECO:0000256" key="7">
    <source>
        <dbReference type="ARBA" id="ARBA00037050"/>
    </source>
</evidence>
<comment type="subcellular location">
    <subcellularLocation>
        <location evidence="1">Nucleus</location>
    </subcellularLocation>
</comment>
<evidence type="ECO:0000259" key="12">
    <source>
        <dbReference type="SMART" id="SM01144"/>
    </source>
</evidence>
<keyword evidence="13" id="KW-1185">Reference proteome</keyword>
<dbReference type="AlphaFoldDB" id="A0A6J2Y1F5"/>
<feature type="domain" description="DTW" evidence="12">
    <location>
        <begin position="46"/>
        <end position="303"/>
    </location>
</feature>
<evidence type="ECO:0000256" key="10">
    <source>
        <dbReference type="ARBA" id="ARBA00042508"/>
    </source>
</evidence>